<name>A0A3N2BZV5_9MICO</name>
<comment type="caution">
    <text evidence="2">The sequence shown here is derived from an EMBL/GenBank/DDBJ whole genome shotgun (WGS) entry which is preliminary data.</text>
</comment>
<organism evidence="2 3">
    <name type="scientific">Plantibacter flavus</name>
    <dbReference type="NCBI Taxonomy" id="150123"/>
    <lineage>
        <taxon>Bacteria</taxon>
        <taxon>Bacillati</taxon>
        <taxon>Actinomycetota</taxon>
        <taxon>Actinomycetes</taxon>
        <taxon>Micrococcales</taxon>
        <taxon>Microbacteriaceae</taxon>
        <taxon>Plantibacter</taxon>
    </lineage>
</organism>
<sequence>MQRLSTRLLLTCAAIGVGGGLVFVVSGYVGGTISATAPVLYGLIIGVYFLPGVVSQALLRRGGVALMTGLTAGLVSAAFSPQWFFRYFGTGLAIGLLQEIPFAVSRYRVWRAWVFYLAAGIAGLVFGGSVLVVLGIEHFAPLAQTVYIALFVLSPIAFTALGRAVAAALARAGVGRSIAKPLQRDRGSAGTRA</sequence>
<dbReference type="Pfam" id="PF09819">
    <property type="entry name" value="ABC_cobalt"/>
    <property type="match status" value="1"/>
</dbReference>
<keyword evidence="1" id="KW-1133">Transmembrane helix</keyword>
<protein>
    <submittedName>
        <fullName evidence="2">Energy-coupling factor transport system substrate-specific component</fullName>
    </submittedName>
</protein>
<proteinExistence type="predicted"/>
<keyword evidence="1" id="KW-0812">Transmembrane</keyword>
<evidence type="ECO:0000313" key="2">
    <source>
        <dbReference type="EMBL" id="ROR80740.1"/>
    </source>
</evidence>
<feature type="transmembrane region" description="Helical" evidence="1">
    <location>
        <begin position="113"/>
        <end position="134"/>
    </location>
</feature>
<feature type="transmembrane region" description="Helical" evidence="1">
    <location>
        <begin position="7"/>
        <end position="25"/>
    </location>
</feature>
<feature type="transmembrane region" description="Helical" evidence="1">
    <location>
        <begin position="85"/>
        <end position="104"/>
    </location>
</feature>
<gene>
    <name evidence="2" type="ORF">EDD42_0783</name>
</gene>
<evidence type="ECO:0000256" key="1">
    <source>
        <dbReference type="SAM" id="Phobius"/>
    </source>
</evidence>
<dbReference type="EMBL" id="RKHL01000001">
    <property type="protein sequence ID" value="ROR80740.1"/>
    <property type="molecule type" value="Genomic_DNA"/>
</dbReference>
<dbReference type="RefSeq" id="WP_079705103.1">
    <property type="nucleotide sequence ID" value="NZ_FXAP01000003.1"/>
</dbReference>
<keyword evidence="3" id="KW-1185">Reference proteome</keyword>
<feature type="transmembrane region" description="Helical" evidence="1">
    <location>
        <begin position="62"/>
        <end position="79"/>
    </location>
</feature>
<dbReference type="InterPro" id="IPR017195">
    <property type="entry name" value="ABC_thiamin-permease_prd"/>
</dbReference>
<reference evidence="2 3" key="1">
    <citation type="submission" date="2018-11" db="EMBL/GenBank/DDBJ databases">
        <title>Sequencing the genomes of 1000 actinobacteria strains.</title>
        <authorList>
            <person name="Klenk H.-P."/>
        </authorList>
    </citation>
    <scope>NUCLEOTIDE SEQUENCE [LARGE SCALE GENOMIC DNA]</scope>
    <source>
        <strain evidence="2 3">DSM 14012</strain>
    </source>
</reference>
<keyword evidence="1" id="KW-0472">Membrane</keyword>
<feature type="transmembrane region" description="Helical" evidence="1">
    <location>
        <begin position="31"/>
        <end position="50"/>
    </location>
</feature>
<accession>A0A3N2BZV5</accession>
<feature type="transmembrane region" description="Helical" evidence="1">
    <location>
        <begin position="146"/>
        <end position="170"/>
    </location>
</feature>
<dbReference type="Proteomes" id="UP000266915">
    <property type="component" value="Unassembled WGS sequence"/>
</dbReference>
<dbReference type="AlphaFoldDB" id="A0A3N2BZV5"/>
<evidence type="ECO:0000313" key="3">
    <source>
        <dbReference type="Proteomes" id="UP000266915"/>
    </source>
</evidence>